<reference evidence="3 4" key="1">
    <citation type="submission" date="2019-09" db="EMBL/GenBank/DDBJ databases">
        <title>Genome sequencing of Ng87 strain.</title>
        <authorList>
            <person name="Karasev E.S."/>
            <person name="Andronov E."/>
        </authorList>
    </citation>
    <scope>NUCLEOTIDE SEQUENCE [LARGE SCALE GENOMIC DNA]</scope>
    <source>
        <strain evidence="3 4">Ng87</strain>
    </source>
</reference>
<evidence type="ECO:0000256" key="1">
    <source>
        <dbReference type="ARBA" id="ARBA00023172"/>
    </source>
</evidence>
<accession>A0A6A1TQB8</accession>
<keyword evidence="1" id="KW-0233">DNA recombination</keyword>
<dbReference type="SUPFAM" id="SSF56349">
    <property type="entry name" value="DNA breaking-rejoining enzymes"/>
    <property type="match status" value="1"/>
</dbReference>
<dbReference type="CDD" id="cd00397">
    <property type="entry name" value="DNA_BRE_C"/>
    <property type="match status" value="1"/>
</dbReference>
<name>A0A6A1TQB8_NEOGA</name>
<dbReference type="Proteomes" id="UP000386575">
    <property type="component" value="Unassembled WGS sequence"/>
</dbReference>
<dbReference type="AlphaFoldDB" id="A0A6A1TQB8"/>
<dbReference type="Gene3D" id="1.10.443.10">
    <property type="entry name" value="Intergrase catalytic core"/>
    <property type="match status" value="1"/>
</dbReference>
<dbReference type="InterPro" id="IPR011010">
    <property type="entry name" value="DNA_brk_join_enz"/>
</dbReference>
<organism evidence="3 4">
    <name type="scientific">Neorhizobium galegae</name>
    <name type="common">Rhizobium galegae</name>
    <dbReference type="NCBI Taxonomy" id="399"/>
    <lineage>
        <taxon>Bacteria</taxon>
        <taxon>Pseudomonadati</taxon>
        <taxon>Pseudomonadota</taxon>
        <taxon>Alphaproteobacteria</taxon>
        <taxon>Hyphomicrobiales</taxon>
        <taxon>Rhizobiaceae</taxon>
        <taxon>Rhizobium/Agrobacterium group</taxon>
        <taxon>Neorhizobium</taxon>
    </lineage>
</organism>
<proteinExistence type="predicted"/>
<protein>
    <submittedName>
        <fullName evidence="3">Site-specific integrase</fullName>
    </submittedName>
</protein>
<feature type="domain" description="Tyr recombinase" evidence="2">
    <location>
        <begin position="179"/>
        <end position="381"/>
    </location>
</feature>
<dbReference type="Pfam" id="PF00589">
    <property type="entry name" value="Phage_integrase"/>
    <property type="match status" value="1"/>
</dbReference>
<evidence type="ECO:0000313" key="3">
    <source>
        <dbReference type="EMBL" id="KAB1086802.1"/>
    </source>
</evidence>
<dbReference type="GO" id="GO:0015074">
    <property type="term" value="P:DNA integration"/>
    <property type="evidence" value="ECO:0007669"/>
    <property type="project" value="InterPro"/>
</dbReference>
<evidence type="ECO:0000259" key="2">
    <source>
        <dbReference type="PROSITE" id="PS51898"/>
    </source>
</evidence>
<dbReference type="GO" id="GO:0006310">
    <property type="term" value="P:DNA recombination"/>
    <property type="evidence" value="ECO:0007669"/>
    <property type="project" value="UniProtKB-KW"/>
</dbReference>
<gene>
    <name evidence="3" type="ORF">F4V91_10420</name>
</gene>
<dbReference type="GO" id="GO:0003677">
    <property type="term" value="F:DNA binding"/>
    <property type="evidence" value="ECO:0007669"/>
    <property type="project" value="InterPro"/>
</dbReference>
<comment type="caution">
    <text evidence="3">The sequence shown here is derived from an EMBL/GenBank/DDBJ whole genome shotgun (WGS) entry which is preliminary data.</text>
</comment>
<evidence type="ECO:0000313" key="4">
    <source>
        <dbReference type="Proteomes" id="UP000386575"/>
    </source>
</evidence>
<dbReference type="PROSITE" id="PS51898">
    <property type="entry name" value="TYR_RECOMBINASE"/>
    <property type="match status" value="1"/>
</dbReference>
<dbReference type="InterPro" id="IPR013762">
    <property type="entry name" value="Integrase-like_cat_sf"/>
</dbReference>
<dbReference type="InterPro" id="IPR002104">
    <property type="entry name" value="Integrase_catalytic"/>
</dbReference>
<dbReference type="RefSeq" id="WP_151042340.1">
    <property type="nucleotide sequence ID" value="NZ_VZUL01000002.1"/>
</dbReference>
<sequence length="509" mass="55860">MSAVSSLTDPGLVSAIDEISNSLPPLPTLIRYYDDFQESTHTIRAIANGKFIVETDGVWESLSVEAFGLCSAIYTHVVVDWFGRLDTTTVVVYHRNIRSFLVQNGAHSLAMLSVAEPYKALQIWTQHILPVATASQNWAIRAFLHSLCRLNIGAWSSPSAKIVRSLAGVKVDKYRVVRTADCFLPIDQQTAIANYIDDAQIALSHNPSALGDEQLRDVCMLAVSFQYALRPGQLARIELADVRIYETDAVHFSFIRIKQSDAKKRIRLARRIKREWCNLFVELVSRRERGIIKESTGVPARLLFGLKPSDVSVAISNLTEELTGEPWTPTDLRHTGAQRLADAGASRASLTEYLGHASKHAADVYYDNSPVQGQRINEALAISPIYANVAKISSYKTITESELRGLKGDNQVGAAPHGIPMAGIGSCQLGQSLCLKNPGLSCYTCSKFMPLANPSVHKQALEGVRPVVLQFAAAARGNAISPAYVQLRAACDAMRRVVEGLDSDREDQE</sequence>
<dbReference type="EMBL" id="VZUL01000002">
    <property type="protein sequence ID" value="KAB1086802.1"/>
    <property type="molecule type" value="Genomic_DNA"/>
</dbReference>